<proteinExistence type="predicted"/>
<dbReference type="GO" id="GO:0003700">
    <property type="term" value="F:DNA-binding transcription factor activity"/>
    <property type="evidence" value="ECO:0007669"/>
    <property type="project" value="TreeGrafter"/>
</dbReference>
<protein>
    <submittedName>
        <fullName evidence="5">DNA-binding LacI/PurR family transcriptional regulator</fullName>
    </submittedName>
</protein>
<dbReference type="Pfam" id="PF00356">
    <property type="entry name" value="LacI"/>
    <property type="match status" value="1"/>
</dbReference>
<dbReference type="CDD" id="cd01392">
    <property type="entry name" value="HTH_LacI"/>
    <property type="match status" value="1"/>
</dbReference>
<keyword evidence="3" id="KW-0804">Transcription</keyword>
<keyword evidence="6" id="KW-1185">Reference proteome</keyword>
<evidence type="ECO:0000259" key="4">
    <source>
        <dbReference type="PROSITE" id="PS50932"/>
    </source>
</evidence>
<evidence type="ECO:0000313" key="6">
    <source>
        <dbReference type="Proteomes" id="UP000551878"/>
    </source>
</evidence>
<dbReference type="Pfam" id="PF00532">
    <property type="entry name" value="Peripla_BP_1"/>
    <property type="match status" value="1"/>
</dbReference>
<evidence type="ECO:0000256" key="2">
    <source>
        <dbReference type="ARBA" id="ARBA00023125"/>
    </source>
</evidence>
<sequence length="321" mass="36204">MTNIKDLAQMAGVSVATVSRVINHHPYVSEEKRQAVLEAIESSNYQQNINAVHLSKGKTRLLGVVLPFSDHPYFALLLKGIANEALAHNYKLVLFQTSYMESREIEALQMLRQKQIDALIFCSRSCDWSTIEEYLSFGPIVFCENMTGKPVSSTYVNHYDVFFKALNLLYHQGHMQIGYCIGRRQGTNSRGRALAYTDFLNQYDLPYRLDYIIDECLYFEDGAKVVKQIKQMSSPPTALLVTSDQVAAGIMTCCQKEGIEIPDDLALIGFDNQPIAGMMDITTIEIPHLEIGKNLFLQALNGWEKAHQEVSATFIERSTTN</sequence>
<dbReference type="RefSeq" id="WP_184662971.1">
    <property type="nucleotide sequence ID" value="NZ_JACHHB010000002.1"/>
</dbReference>
<evidence type="ECO:0000256" key="3">
    <source>
        <dbReference type="ARBA" id="ARBA00023163"/>
    </source>
</evidence>
<dbReference type="Gene3D" id="3.40.50.2300">
    <property type="match status" value="2"/>
</dbReference>
<dbReference type="CDD" id="cd06286">
    <property type="entry name" value="PBP1_CcpB-like"/>
    <property type="match status" value="1"/>
</dbReference>
<dbReference type="SUPFAM" id="SSF53822">
    <property type="entry name" value="Periplasmic binding protein-like I"/>
    <property type="match status" value="1"/>
</dbReference>
<dbReference type="SUPFAM" id="SSF47413">
    <property type="entry name" value="lambda repressor-like DNA-binding domains"/>
    <property type="match status" value="1"/>
</dbReference>
<name>A0A840QMB2_9BACI</name>
<reference evidence="5 6" key="1">
    <citation type="submission" date="2020-08" db="EMBL/GenBank/DDBJ databases">
        <title>Genomic Encyclopedia of Type Strains, Phase IV (KMG-IV): sequencing the most valuable type-strain genomes for metagenomic binning, comparative biology and taxonomic classification.</title>
        <authorList>
            <person name="Goeker M."/>
        </authorList>
    </citation>
    <scope>NUCLEOTIDE SEQUENCE [LARGE SCALE GENOMIC DNA]</scope>
    <source>
        <strain evidence="5 6">DSM 24696</strain>
    </source>
</reference>
<dbReference type="Gene3D" id="1.10.260.40">
    <property type="entry name" value="lambda repressor-like DNA-binding domains"/>
    <property type="match status" value="1"/>
</dbReference>
<dbReference type="InterPro" id="IPR010982">
    <property type="entry name" value="Lambda_DNA-bd_dom_sf"/>
</dbReference>
<dbReference type="PROSITE" id="PS00356">
    <property type="entry name" value="HTH_LACI_1"/>
    <property type="match status" value="1"/>
</dbReference>
<keyword evidence="1" id="KW-0805">Transcription regulation</keyword>
<dbReference type="GO" id="GO:0000976">
    <property type="term" value="F:transcription cis-regulatory region binding"/>
    <property type="evidence" value="ECO:0007669"/>
    <property type="project" value="TreeGrafter"/>
</dbReference>
<feature type="domain" description="HTH lacI-type" evidence="4">
    <location>
        <begin position="2"/>
        <end position="56"/>
    </location>
</feature>
<dbReference type="EMBL" id="JACHHB010000002">
    <property type="protein sequence ID" value="MBB5172519.1"/>
    <property type="molecule type" value="Genomic_DNA"/>
</dbReference>
<dbReference type="AlphaFoldDB" id="A0A840QMB2"/>
<comment type="caution">
    <text evidence="5">The sequence shown here is derived from an EMBL/GenBank/DDBJ whole genome shotgun (WGS) entry which is preliminary data.</text>
</comment>
<dbReference type="PRINTS" id="PR00036">
    <property type="entry name" value="HTHLACI"/>
</dbReference>
<evidence type="ECO:0000256" key="1">
    <source>
        <dbReference type="ARBA" id="ARBA00023015"/>
    </source>
</evidence>
<dbReference type="InterPro" id="IPR001761">
    <property type="entry name" value="Peripla_BP/Lac1_sug-bd_dom"/>
</dbReference>
<dbReference type="InterPro" id="IPR000843">
    <property type="entry name" value="HTH_LacI"/>
</dbReference>
<dbReference type="InterPro" id="IPR028082">
    <property type="entry name" value="Peripla_BP_I"/>
</dbReference>
<accession>A0A840QMB2</accession>
<dbReference type="PANTHER" id="PTHR30146">
    <property type="entry name" value="LACI-RELATED TRANSCRIPTIONAL REPRESSOR"/>
    <property type="match status" value="1"/>
</dbReference>
<evidence type="ECO:0000313" key="5">
    <source>
        <dbReference type="EMBL" id="MBB5172519.1"/>
    </source>
</evidence>
<dbReference type="Proteomes" id="UP000551878">
    <property type="component" value="Unassembled WGS sequence"/>
</dbReference>
<dbReference type="SMART" id="SM00354">
    <property type="entry name" value="HTH_LACI"/>
    <property type="match status" value="1"/>
</dbReference>
<gene>
    <name evidence="5" type="ORF">HNQ41_000663</name>
</gene>
<organism evidence="5 6">
    <name type="scientific">Texcoconibacillus texcoconensis</name>
    <dbReference type="NCBI Taxonomy" id="1095777"/>
    <lineage>
        <taxon>Bacteria</taxon>
        <taxon>Bacillati</taxon>
        <taxon>Bacillota</taxon>
        <taxon>Bacilli</taxon>
        <taxon>Bacillales</taxon>
        <taxon>Bacillaceae</taxon>
        <taxon>Texcoconibacillus</taxon>
    </lineage>
</organism>
<keyword evidence="2 5" id="KW-0238">DNA-binding</keyword>
<dbReference type="PROSITE" id="PS50932">
    <property type="entry name" value="HTH_LACI_2"/>
    <property type="match status" value="1"/>
</dbReference>
<dbReference type="PANTHER" id="PTHR30146:SF105">
    <property type="entry name" value="CATABOLITE CONTROL PROTEIN B"/>
    <property type="match status" value="1"/>
</dbReference>